<evidence type="ECO:0000313" key="9">
    <source>
        <dbReference type="EMBL" id="MEI5983819.1"/>
    </source>
</evidence>
<dbReference type="InterPro" id="IPR051689">
    <property type="entry name" value="Sterol_desaturase/TMEM195"/>
</dbReference>
<organism evidence="9 10">
    <name type="scientific">Sphingobacterium tenebrionis</name>
    <dbReference type="NCBI Taxonomy" id="3111775"/>
    <lineage>
        <taxon>Bacteria</taxon>
        <taxon>Pseudomonadati</taxon>
        <taxon>Bacteroidota</taxon>
        <taxon>Sphingobacteriia</taxon>
        <taxon>Sphingobacteriales</taxon>
        <taxon>Sphingobacteriaceae</taxon>
        <taxon>Sphingobacterium</taxon>
    </lineage>
</organism>
<keyword evidence="6 7" id="KW-0472">Membrane</keyword>
<proteinExistence type="predicted"/>
<dbReference type="Pfam" id="PF04116">
    <property type="entry name" value="FA_hydroxylase"/>
    <property type="match status" value="1"/>
</dbReference>
<keyword evidence="3 7" id="KW-1133">Transmembrane helix</keyword>
<name>A0ABU8I262_9SPHI</name>
<evidence type="ECO:0000313" key="10">
    <source>
        <dbReference type="Proteomes" id="UP001363035"/>
    </source>
</evidence>
<gene>
    <name evidence="9" type="ORF">VJ786_02765</name>
</gene>
<keyword evidence="4 9" id="KW-0560">Oxidoreductase</keyword>
<keyword evidence="5" id="KW-0443">Lipid metabolism</keyword>
<dbReference type="InterPro" id="IPR006694">
    <property type="entry name" value="Fatty_acid_hydroxylase"/>
</dbReference>
<feature type="transmembrane region" description="Helical" evidence="7">
    <location>
        <begin position="12"/>
        <end position="31"/>
    </location>
</feature>
<feature type="transmembrane region" description="Helical" evidence="7">
    <location>
        <begin position="163"/>
        <end position="182"/>
    </location>
</feature>
<comment type="subcellular location">
    <subcellularLocation>
        <location evidence="1">Endomembrane system</location>
        <topology evidence="1">Multi-pass membrane protein</topology>
    </subcellularLocation>
</comment>
<dbReference type="GO" id="GO:0016491">
    <property type="term" value="F:oxidoreductase activity"/>
    <property type="evidence" value="ECO:0007669"/>
    <property type="project" value="UniProtKB-KW"/>
</dbReference>
<evidence type="ECO:0000256" key="3">
    <source>
        <dbReference type="ARBA" id="ARBA00022989"/>
    </source>
</evidence>
<comment type="caution">
    <text evidence="9">The sequence shown here is derived from an EMBL/GenBank/DDBJ whole genome shotgun (WGS) entry which is preliminary data.</text>
</comment>
<evidence type="ECO:0000256" key="7">
    <source>
        <dbReference type="SAM" id="Phobius"/>
    </source>
</evidence>
<evidence type="ECO:0000256" key="6">
    <source>
        <dbReference type="ARBA" id="ARBA00023136"/>
    </source>
</evidence>
<evidence type="ECO:0000256" key="2">
    <source>
        <dbReference type="ARBA" id="ARBA00022692"/>
    </source>
</evidence>
<feature type="transmembrane region" description="Helical" evidence="7">
    <location>
        <begin position="43"/>
        <end position="64"/>
    </location>
</feature>
<reference evidence="9 10" key="1">
    <citation type="submission" date="2024-01" db="EMBL/GenBank/DDBJ databases">
        <title>Sphingobacterium tenebrionis sp. nov., a novel endophyte isolated from tenebrio molitor intestines.</title>
        <authorList>
            <person name="Zhang C."/>
        </authorList>
    </citation>
    <scope>NUCLEOTIDE SEQUENCE [LARGE SCALE GENOMIC DNA]</scope>
    <source>
        <strain evidence="9 10">PU5-4</strain>
    </source>
</reference>
<dbReference type="RefSeq" id="WP_134776747.1">
    <property type="nucleotide sequence ID" value="NZ_JAYLLN010000004.1"/>
</dbReference>
<dbReference type="Proteomes" id="UP001363035">
    <property type="component" value="Unassembled WGS sequence"/>
</dbReference>
<dbReference type="EMBL" id="JAYLLN010000004">
    <property type="protein sequence ID" value="MEI5983819.1"/>
    <property type="molecule type" value="Genomic_DNA"/>
</dbReference>
<dbReference type="PANTHER" id="PTHR21624:SF1">
    <property type="entry name" value="ALKYLGLYCEROL MONOOXYGENASE"/>
    <property type="match status" value="1"/>
</dbReference>
<feature type="transmembrane region" description="Helical" evidence="7">
    <location>
        <begin position="84"/>
        <end position="104"/>
    </location>
</feature>
<keyword evidence="2 7" id="KW-0812">Transmembrane</keyword>
<evidence type="ECO:0000256" key="1">
    <source>
        <dbReference type="ARBA" id="ARBA00004127"/>
    </source>
</evidence>
<evidence type="ECO:0000256" key="4">
    <source>
        <dbReference type="ARBA" id="ARBA00023002"/>
    </source>
</evidence>
<evidence type="ECO:0000259" key="8">
    <source>
        <dbReference type="Pfam" id="PF04116"/>
    </source>
</evidence>
<dbReference type="EC" id="1.-.-.-" evidence="9"/>
<feature type="domain" description="Fatty acid hydroxylase" evidence="8">
    <location>
        <begin position="91"/>
        <end position="228"/>
    </location>
</feature>
<sequence>MDFLEKLLNINSNYIVIGLLTIFFLMEQLFANPFAFRKRGKHLFQNILFQITLTLLNIFVIVLQVKAIDWLNAQKIGMLFWLELPLWLKLIVSVMLYDLTTYWIHQAAHKVPIMWRLHRVHHSDTSMDSSTTFRFHPLEMILVYQVGNVITAGIFGTDVFSMALYYFILNIFLFLEHANLHYPNWINKTLGKIFVMPDHHRVHHQQEQFYTDSNFADIFILWDRIFGTFKTMPVSQMKYGLEEFEGDRKQSFWYLMKSPFINVKKR</sequence>
<protein>
    <submittedName>
        <fullName evidence="9">Sterol desaturase family protein</fullName>
        <ecNumber evidence="9">1.-.-.-</ecNumber>
    </submittedName>
</protein>
<dbReference type="PANTHER" id="PTHR21624">
    <property type="entry name" value="STEROL DESATURASE-RELATED PROTEIN"/>
    <property type="match status" value="1"/>
</dbReference>
<evidence type="ECO:0000256" key="5">
    <source>
        <dbReference type="ARBA" id="ARBA00023098"/>
    </source>
</evidence>
<keyword evidence="10" id="KW-1185">Reference proteome</keyword>
<accession>A0ABU8I262</accession>